<evidence type="ECO:0000313" key="10">
    <source>
        <dbReference type="EMBL" id="SUZ66713.1"/>
    </source>
</evidence>
<dbReference type="SUPFAM" id="SSF52540">
    <property type="entry name" value="P-loop containing nucleoside triphosphate hydrolases"/>
    <property type="match status" value="1"/>
</dbReference>
<dbReference type="NCBIfam" id="TIGR01498">
    <property type="entry name" value="folK"/>
    <property type="match status" value="1"/>
</dbReference>
<dbReference type="PANTHER" id="PTHR43071">
    <property type="entry name" value="2-AMINO-4-HYDROXY-6-HYDROXYMETHYLDIHYDROPTERIDINE PYROPHOSPHOKINASE"/>
    <property type="match status" value="1"/>
</dbReference>
<keyword evidence="4" id="KW-0547">Nucleotide-binding</keyword>
<feature type="domain" description="7,8-dihydro-6-hydroxymethylpterin-pyrophosphokinase" evidence="8">
    <location>
        <begin position="7"/>
        <end position="134"/>
    </location>
</feature>
<accession>A0A381PML6</accession>
<evidence type="ECO:0000259" key="8">
    <source>
        <dbReference type="Pfam" id="PF01288"/>
    </source>
</evidence>
<sequence length="384" mass="44334">MKKQLTYLSLGSNIGDKEKNIQSALNDIDKIIGDIISISKLYENSSVGFSGDLFYNCCIGVKTILNPNDLLKNLLIIEEKGGRIRKNSKSYSSRTIDIDILFYENQTIISKNLKIPHPKLHEREFVIKPLLDIAKGKIHPSLNKSILEIKDGLKGFLGFKEVDSEIQNPVFNTLSNYNNIVIEGNIGIGKTSLSEKLSNDLNKNLILEGFKENPFLEKFYNDPKRYALNLELTFLVDRCRQLNDYKNQLDLFKTGVVFDYDIIKSLIFAGVTLSENDFNLYRNIFYFMTKDLITPNLIICLMQTPENLLLNIEKRGRFFEKKINIEYLKKINQAYMKSLKSKTDWNILFIDVSDIDFVENEGHYLELLFRIKHSLSKSIKELPN</sequence>
<dbReference type="Pfam" id="PF01712">
    <property type="entry name" value="dNK"/>
    <property type="match status" value="1"/>
</dbReference>
<dbReference type="Gene3D" id="3.40.50.300">
    <property type="entry name" value="P-loop containing nucleotide triphosphate hydrolases"/>
    <property type="match status" value="1"/>
</dbReference>
<protein>
    <recommendedName>
        <fullName evidence="2">2-amino-4-hydroxy-6-hydroxymethyldihydropteridine diphosphokinase</fullName>
        <ecNumber evidence="2">2.7.6.3</ecNumber>
    </recommendedName>
</protein>
<evidence type="ECO:0000256" key="6">
    <source>
        <dbReference type="ARBA" id="ARBA00022840"/>
    </source>
</evidence>
<keyword evidence="3" id="KW-0808">Transferase</keyword>
<dbReference type="Gene3D" id="3.30.70.560">
    <property type="entry name" value="7,8-Dihydro-6-hydroxymethylpterin-pyrophosphokinase HPPK"/>
    <property type="match status" value="1"/>
</dbReference>
<dbReference type="EMBL" id="UINC01000992">
    <property type="protein sequence ID" value="SUZ66713.1"/>
    <property type="molecule type" value="Genomic_DNA"/>
</dbReference>
<reference evidence="10" key="1">
    <citation type="submission" date="2018-05" db="EMBL/GenBank/DDBJ databases">
        <authorList>
            <person name="Lanie J.A."/>
            <person name="Ng W.-L."/>
            <person name="Kazmierczak K.M."/>
            <person name="Andrzejewski T.M."/>
            <person name="Davidsen T.M."/>
            <person name="Wayne K.J."/>
            <person name="Tettelin H."/>
            <person name="Glass J.I."/>
            <person name="Rusch D."/>
            <person name="Podicherti R."/>
            <person name="Tsui H.-C.T."/>
            <person name="Winkler M.E."/>
        </authorList>
    </citation>
    <scope>NUCLEOTIDE SEQUENCE</scope>
</reference>
<evidence type="ECO:0000256" key="3">
    <source>
        <dbReference type="ARBA" id="ARBA00022679"/>
    </source>
</evidence>
<dbReference type="SUPFAM" id="SSF55083">
    <property type="entry name" value="6-hydroxymethyl-7,8-dihydropterin pyrophosphokinase, HPPK"/>
    <property type="match status" value="1"/>
</dbReference>
<gene>
    <name evidence="10" type="ORF">METZ01_LOCUS19567</name>
</gene>
<evidence type="ECO:0000256" key="2">
    <source>
        <dbReference type="ARBA" id="ARBA00013253"/>
    </source>
</evidence>
<dbReference type="InterPro" id="IPR027417">
    <property type="entry name" value="P-loop_NTPase"/>
</dbReference>
<keyword evidence="6" id="KW-0067">ATP-binding</keyword>
<evidence type="ECO:0000256" key="5">
    <source>
        <dbReference type="ARBA" id="ARBA00022777"/>
    </source>
</evidence>
<dbReference type="PANTHER" id="PTHR43071:SF1">
    <property type="entry name" value="2-AMINO-4-HYDROXY-6-HYDROXYMETHYLDIHYDROPTERIDINE PYROPHOSPHOKINASE"/>
    <property type="match status" value="1"/>
</dbReference>
<feature type="domain" description="Deoxynucleoside kinase" evidence="9">
    <location>
        <begin position="180"/>
        <end position="372"/>
    </location>
</feature>
<dbReference type="EC" id="2.7.6.3" evidence="2"/>
<dbReference type="GO" id="GO:0005524">
    <property type="term" value="F:ATP binding"/>
    <property type="evidence" value="ECO:0007669"/>
    <property type="project" value="UniProtKB-KW"/>
</dbReference>
<dbReference type="UniPathway" id="UPA00077">
    <property type="reaction ID" value="UER00155"/>
</dbReference>
<dbReference type="InterPro" id="IPR000550">
    <property type="entry name" value="Hppk"/>
</dbReference>
<dbReference type="AlphaFoldDB" id="A0A381PML6"/>
<dbReference type="Pfam" id="PF01288">
    <property type="entry name" value="HPPK"/>
    <property type="match status" value="1"/>
</dbReference>
<proteinExistence type="predicted"/>
<dbReference type="GO" id="GO:0046654">
    <property type="term" value="P:tetrahydrofolate biosynthetic process"/>
    <property type="evidence" value="ECO:0007669"/>
    <property type="project" value="UniProtKB-UniPathway"/>
</dbReference>
<evidence type="ECO:0000256" key="7">
    <source>
        <dbReference type="ARBA" id="ARBA00022909"/>
    </source>
</evidence>
<evidence type="ECO:0000259" key="9">
    <source>
        <dbReference type="Pfam" id="PF01712"/>
    </source>
</evidence>
<name>A0A381PML6_9ZZZZ</name>
<evidence type="ECO:0000256" key="4">
    <source>
        <dbReference type="ARBA" id="ARBA00022741"/>
    </source>
</evidence>
<dbReference type="CDD" id="cd00483">
    <property type="entry name" value="HPPK"/>
    <property type="match status" value="1"/>
</dbReference>
<dbReference type="InterPro" id="IPR031314">
    <property type="entry name" value="DNK_dom"/>
</dbReference>
<organism evidence="10">
    <name type="scientific">marine metagenome</name>
    <dbReference type="NCBI Taxonomy" id="408172"/>
    <lineage>
        <taxon>unclassified sequences</taxon>
        <taxon>metagenomes</taxon>
        <taxon>ecological metagenomes</taxon>
    </lineage>
</organism>
<evidence type="ECO:0000256" key="1">
    <source>
        <dbReference type="ARBA" id="ARBA00005051"/>
    </source>
</evidence>
<dbReference type="GO" id="GO:0003848">
    <property type="term" value="F:2-amino-4-hydroxy-6-hydroxymethyldihydropteridine diphosphokinase activity"/>
    <property type="evidence" value="ECO:0007669"/>
    <property type="project" value="UniProtKB-EC"/>
</dbReference>
<dbReference type="GO" id="GO:0016301">
    <property type="term" value="F:kinase activity"/>
    <property type="evidence" value="ECO:0007669"/>
    <property type="project" value="UniProtKB-KW"/>
</dbReference>
<comment type="pathway">
    <text evidence="1">Cofactor biosynthesis; tetrahydrofolate biosynthesis; 2-amino-4-hydroxy-6-hydroxymethyl-7,8-dihydropteridine diphosphate from 7,8-dihydroneopterin triphosphate: step 4/4.</text>
</comment>
<dbReference type="GO" id="GO:0046656">
    <property type="term" value="P:folic acid biosynthetic process"/>
    <property type="evidence" value="ECO:0007669"/>
    <property type="project" value="UniProtKB-KW"/>
</dbReference>
<keyword evidence="5" id="KW-0418">Kinase</keyword>
<dbReference type="CDD" id="cd01673">
    <property type="entry name" value="dNK"/>
    <property type="match status" value="1"/>
</dbReference>
<dbReference type="InterPro" id="IPR035907">
    <property type="entry name" value="Hppk_sf"/>
</dbReference>
<keyword evidence="7" id="KW-0289">Folate biosynthesis</keyword>